<name>U2DIU2_9BACE</name>
<protein>
    <submittedName>
        <fullName evidence="1">Uncharacterized protein</fullName>
    </submittedName>
</protein>
<dbReference type="EMBL" id="AWSV01000162">
    <property type="protein sequence ID" value="ERI81412.1"/>
    <property type="molecule type" value="Genomic_DNA"/>
</dbReference>
<proteinExistence type="predicted"/>
<comment type="caution">
    <text evidence="1">The sequence shown here is derived from an EMBL/GenBank/DDBJ whole genome shotgun (WGS) entry which is preliminary data.</text>
</comment>
<organism evidence="1 2">
    <name type="scientific">Bacteroides pyogenes F0041</name>
    <dbReference type="NCBI Taxonomy" id="1321819"/>
    <lineage>
        <taxon>Bacteria</taxon>
        <taxon>Pseudomonadati</taxon>
        <taxon>Bacteroidota</taxon>
        <taxon>Bacteroidia</taxon>
        <taxon>Bacteroidales</taxon>
        <taxon>Bacteroidaceae</taxon>
        <taxon>Bacteroides</taxon>
    </lineage>
</organism>
<evidence type="ECO:0000313" key="2">
    <source>
        <dbReference type="Proteomes" id="UP000016496"/>
    </source>
</evidence>
<dbReference type="AlphaFoldDB" id="U2DIU2"/>
<sequence length="97" mass="10414">MDNGQGRLQERPVLGVRGTEYVADELETNGAGVGIDKEKQSEPAPKRLHEFIDAAIGHEVGIAKLPLDTAVGGVVEHHQTAELMVGGERIFDDPETV</sequence>
<dbReference type="HOGENOM" id="CLU_2340987_0_0_10"/>
<dbReference type="Proteomes" id="UP000016496">
    <property type="component" value="Unassembled WGS sequence"/>
</dbReference>
<reference evidence="1 2" key="1">
    <citation type="submission" date="2013-08" db="EMBL/GenBank/DDBJ databases">
        <authorList>
            <person name="Weinstock G."/>
            <person name="Sodergren E."/>
            <person name="Wylie T."/>
            <person name="Fulton L."/>
            <person name="Fulton R."/>
            <person name="Fronick C."/>
            <person name="O'Laughlin M."/>
            <person name="Godfrey J."/>
            <person name="Miner T."/>
            <person name="Herter B."/>
            <person name="Appelbaum E."/>
            <person name="Cordes M."/>
            <person name="Lek S."/>
            <person name="Wollam A."/>
            <person name="Pepin K.H."/>
            <person name="Palsikar V.B."/>
            <person name="Mitreva M."/>
            <person name="Wilson R.K."/>
        </authorList>
    </citation>
    <scope>NUCLEOTIDE SEQUENCE [LARGE SCALE GENOMIC DNA]</scope>
    <source>
        <strain evidence="1 2">F0041</strain>
    </source>
</reference>
<evidence type="ECO:0000313" key="1">
    <source>
        <dbReference type="EMBL" id="ERI81412.1"/>
    </source>
</evidence>
<accession>U2DIU2</accession>
<gene>
    <name evidence="1" type="ORF">HMPREF1981_03176</name>
</gene>